<dbReference type="GO" id="GO:1990481">
    <property type="term" value="P:mRNA pseudouridine synthesis"/>
    <property type="evidence" value="ECO:0007669"/>
    <property type="project" value="TreeGrafter"/>
</dbReference>
<dbReference type="Pfam" id="PF16198">
    <property type="entry name" value="TruB_C_2"/>
    <property type="match status" value="1"/>
</dbReference>
<feature type="domain" description="tRNA pseudouridylate synthase B C-terminal" evidence="7">
    <location>
        <begin position="179"/>
        <end position="237"/>
    </location>
</feature>
<dbReference type="GO" id="GO:0160148">
    <property type="term" value="F:tRNA pseudouridine(55) synthase activity"/>
    <property type="evidence" value="ECO:0007669"/>
    <property type="project" value="UniProtKB-EC"/>
</dbReference>
<evidence type="ECO:0000313" key="8">
    <source>
        <dbReference type="EMBL" id="PPA72020.1"/>
    </source>
</evidence>
<accession>A0A2S5GG66</accession>
<dbReference type="EC" id="5.4.99.25" evidence="5"/>
<organism evidence="8 9">
    <name type="scientific">Jeotgalibacillus proteolyticus</name>
    <dbReference type="NCBI Taxonomy" id="2082395"/>
    <lineage>
        <taxon>Bacteria</taxon>
        <taxon>Bacillati</taxon>
        <taxon>Bacillota</taxon>
        <taxon>Bacilli</taxon>
        <taxon>Bacillales</taxon>
        <taxon>Caryophanaceae</taxon>
        <taxon>Jeotgalibacillus</taxon>
    </lineage>
</organism>
<dbReference type="InterPro" id="IPR032819">
    <property type="entry name" value="TruB_C"/>
</dbReference>
<evidence type="ECO:0000259" key="6">
    <source>
        <dbReference type="Pfam" id="PF01509"/>
    </source>
</evidence>
<gene>
    <name evidence="5" type="primary">truB</name>
    <name evidence="8" type="ORF">C4B60_01165</name>
</gene>
<sequence>MNGILPIWKEPGLTSHDCVFKVRKLLKMKKVGHTGTLDPDVDGVLPICLGRATKIAEYITDSGKSYRAEVTIGSSTATEDASGEVISRKKVEENFTYEDLTTVLSSFEGQIKQTPPMYSAVKVNGKRLYEYARQGIMVERPTRTVQINRIRLVENTLLKKQQELSFSIDVDCGKGTYIRTLAVMIGERLGYPAHMSKLTRTSSAAFTKENCVTLSQLAELAEDSNALHKYLRPLEEGISQLKNLTISDTVASKVKNGAVLSMPEDWTADYGEPVVLTYQQKALAIYHLHPSKEGLIKPVKVLWVD</sequence>
<dbReference type="PANTHER" id="PTHR13767">
    <property type="entry name" value="TRNA-PSEUDOURIDINE SYNTHASE"/>
    <property type="match status" value="1"/>
</dbReference>
<comment type="similarity">
    <text evidence="2 5">Belongs to the pseudouridine synthase TruB family. Type 1 subfamily.</text>
</comment>
<keyword evidence="3 5" id="KW-0819">tRNA processing</keyword>
<dbReference type="InterPro" id="IPR002501">
    <property type="entry name" value="PsdUridine_synth_N"/>
</dbReference>
<feature type="active site" description="Nucleophile" evidence="5">
    <location>
        <position position="38"/>
    </location>
</feature>
<evidence type="ECO:0000313" key="9">
    <source>
        <dbReference type="Proteomes" id="UP000239047"/>
    </source>
</evidence>
<dbReference type="OrthoDB" id="9802309at2"/>
<keyword evidence="4 5" id="KW-0413">Isomerase</keyword>
<dbReference type="InterPro" id="IPR014780">
    <property type="entry name" value="tRNA_psdUridine_synth_TruB"/>
</dbReference>
<proteinExistence type="inferred from homology"/>
<dbReference type="GO" id="GO:0031119">
    <property type="term" value="P:tRNA pseudouridine synthesis"/>
    <property type="evidence" value="ECO:0007669"/>
    <property type="project" value="UniProtKB-UniRule"/>
</dbReference>
<comment type="caution">
    <text evidence="8">The sequence shown here is derived from an EMBL/GenBank/DDBJ whole genome shotgun (WGS) entry which is preliminary data.</text>
</comment>
<dbReference type="AlphaFoldDB" id="A0A2S5GG66"/>
<comment type="catalytic activity">
    <reaction evidence="1 5">
        <text>uridine(55) in tRNA = pseudouridine(55) in tRNA</text>
        <dbReference type="Rhea" id="RHEA:42532"/>
        <dbReference type="Rhea" id="RHEA-COMP:10101"/>
        <dbReference type="Rhea" id="RHEA-COMP:10102"/>
        <dbReference type="ChEBI" id="CHEBI:65314"/>
        <dbReference type="ChEBI" id="CHEBI:65315"/>
        <dbReference type="EC" id="5.4.99.25"/>
    </reaction>
</comment>
<reference evidence="8 9" key="1">
    <citation type="submission" date="2018-02" db="EMBL/GenBank/DDBJ databases">
        <title>Jeotgalibacillus proteolyticum sp. nov. a protease producing bacterium isolated from ocean sediments of Laizhou Bay.</title>
        <authorList>
            <person name="Li Y."/>
        </authorList>
    </citation>
    <scope>NUCLEOTIDE SEQUENCE [LARGE SCALE GENOMIC DNA]</scope>
    <source>
        <strain evidence="8 9">22-7</strain>
    </source>
</reference>
<evidence type="ECO:0000256" key="3">
    <source>
        <dbReference type="ARBA" id="ARBA00022694"/>
    </source>
</evidence>
<dbReference type="CDD" id="cd02573">
    <property type="entry name" value="PseudoU_synth_EcTruB"/>
    <property type="match status" value="1"/>
</dbReference>
<keyword evidence="9" id="KW-1185">Reference proteome</keyword>
<dbReference type="GO" id="GO:0003723">
    <property type="term" value="F:RNA binding"/>
    <property type="evidence" value="ECO:0007669"/>
    <property type="project" value="InterPro"/>
</dbReference>
<dbReference type="RefSeq" id="WP_104055891.1">
    <property type="nucleotide sequence ID" value="NZ_PREZ01000001.1"/>
</dbReference>
<feature type="domain" description="Pseudouridine synthase II N-terminal" evidence="6">
    <location>
        <begin position="23"/>
        <end position="178"/>
    </location>
</feature>
<dbReference type="NCBIfam" id="TIGR00431">
    <property type="entry name" value="TruB"/>
    <property type="match status" value="1"/>
</dbReference>
<evidence type="ECO:0000256" key="1">
    <source>
        <dbReference type="ARBA" id="ARBA00000385"/>
    </source>
</evidence>
<evidence type="ECO:0000256" key="4">
    <source>
        <dbReference type="ARBA" id="ARBA00023235"/>
    </source>
</evidence>
<dbReference type="HAMAP" id="MF_01080">
    <property type="entry name" value="TruB_bact"/>
    <property type="match status" value="1"/>
</dbReference>
<comment type="function">
    <text evidence="5">Responsible for synthesis of pseudouridine from uracil-55 in the psi GC loop of transfer RNAs.</text>
</comment>
<protein>
    <recommendedName>
        <fullName evidence="5">tRNA pseudouridine synthase B</fullName>
        <ecNumber evidence="5">5.4.99.25</ecNumber>
    </recommendedName>
    <alternativeName>
        <fullName evidence="5">tRNA pseudouridine(55) synthase</fullName>
        <shortName evidence="5">Psi55 synthase</shortName>
    </alternativeName>
    <alternativeName>
        <fullName evidence="5">tRNA pseudouridylate synthase</fullName>
    </alternativeName>
    <alternativeName>
        <fullName evidence="5">tRNA-uridine isomerase</fullName>
    </alternativeName>
</protein>
<evidence type="ECO:0000259" key="7">
    <source>
        <dbReference type="Pfam" id="PF16198"/>
    </source>
</evidence>
<dbReference type="Pfam" id="PF01509">
    <property type="entry name" value="TruB_N"/>
    <property type="match status" value="1"/>
</dbReference>
<dbReference type="EMBL" id="PREZ01000001">
    <property type="protein sequence ID" value="PPA72020.1"/>
    <property type="molecule type" value="Genomic_DNA"/>
</dbReference>
<name>A0A2S5GG66_9BACL</name>
<dbReference type="InterPro" id="IPR020103">
    <property type="entry name" value="PsdUridine_synth_cat_dom_sf"/>
</dbReference>
<dbReference type="Proteomes" id="UP000239047">
    <property type="component" value="Unassembled WGS sequence"/>
</dbReference>
<dbReference type="FunFam" id="3.30.2350.10:FF:000011">
    <property type="entry name" value="tRNA pseudouridine synthase B"/>
    <property type="match status" value="1"/>
</dbReference>
<dbReference type="Gene3D" id="3.30.2350.10">
    <property type="entry name" value="Pseudouridine synthase"/>
    <property type="match status" value="1"/>
</dbReference>
<dbReference type="SUPFAM" id="SSF55120">
    <property type="entry name" value="Pseudouridine synthase"/>
    <property type="match status" value="1"/>
</dbReference>
<evidence type="ECO:0000256" key="5">
    <source>
        <dbReference type="HAMAP-Rule" id="MF_01080"/>
    </source>
</evidence>
<evidence type="ECO:0000256" key="2">
    <source>
        <dbReference type="ARBA" id="ARBA00005642"/>
    </source>
</evidence>
<dbReference type="PANTHER" id="PTHR13767:SF2">
    <property type="entry name" value="PSEUDOURIDYLATE SYNTHASE TRUB1"/>
    <property type="match status" value="1"/>
</dbReference>